<dbReference type="EMBL" id="LAZR01062102">
    <property type="protein sequence ID" value="KKK62217.1"/>
    <property type="molecule type" value="Genomic_DNA"/>
</dbReference>
<proteinExistence type="predicted"/>
<sequence length="38" mass="4130">MEVTQTDKAITLDCGCNVPITLTFQRGELDAVQGSLNF</sequence>
<organism evidence="1">
    <name type="scientific">marine sediment metagenome</name>
    <dbReference type="NCBI Taxonomy" id="412755"/>
    <lineage>
        <taxon>unclassified sequences</taxon>
        <taxon>metagenomes</taxon>
        <taxon>ecological metagenomes</taxon>
    </lineage>
</organism>
<dbReference type="AlphaFoldDB" id="A0A0F8WZB1"/>
<reference evidence="1" key="1">
    <citation type="journal article" date="2015" name="Nature">
        <title>Complex archaea that bridge the gap between prokaryotes and eukaryotes.</title>
        <authorList>
            <person name="Spang A."/>
            <person name="Saw J.H."/>
            <person name="Jorgensen S.L."/>
            <person name="Zaremba-Niedzwiedzka K."/>
            <person name="Martijn J."/>
            <person name="Lind A.E."/>
            <person name="van Eijk R."/>
            <person name="Schleper C."/>
            <person name="Guy L."/>
            <person name="Ettema T.J."/>
        </authorList>
    </citation>
    <scope>NUCLEOTIDE SEQUENCE</scope>
</reference>
<protein>
    <submittedName>
        <fullName evidence="1">Uncharacterized protein</fullName>
    </submittedName>
</protein>
<accession>A0A0F8WZB1</accession>
<evidence type="ECO:0000313" key="1">
    <source>
        <dbReference type="EMBL" id="KKK62217.1"/>
    </source>
</evidence>
<comment type="caution">
    <text evidence="1">The sequence shown here is derived from an EMBL/GenBank/DDBJ whole genome shotgun (WGS) entry which is preliminary data.</text>
</comment>
<name>A0A0F8WZB1_9ZZZZ</name>
<gene>
    <name evidence="1" type="ORF">LCGC14_3006560</name>
</gene>
<feature type="non-terminal residue" evidence="1">
    <location>
        <position position="38"/>
    </location>
</feature>